<reference evidence="2 3" key="2">
    <citation type="journal article" date="2011" name="ISME J.">
        <title>RNA-seq reveals cooperative metabolic interactions between two termite-gut spirochete species in co-culture.</title>
        <authorList>
            <person name="Rosenthal A.Z."/>
            <person name="Matson E.G."/>
            <person name="Eldar A."/>
            <person name="Leadbetter J.R."/>
        </authorList>
    </citation>
    <scope>NUCLEOTIDE SEQUENCE [LARGE SCALE GENOMIC DNA]</scope>
    <source>
        <strain evidence="3">ATCC BAA-887 / DSM 12427 / ZAS-2</strain>
    </source>
</reference>
<dbReference type="Pfam" id="PF00535">
    <property type="entry name" value="Glycos_transf_2"/>
    <property type="match status" value="1"/>
</dbReference>
<dbReference type="Proteomes" id="UP000009223">
    <property type="component" value="Chromosome"/>
</dbReference>
<keyword evidence="3" id="KW-1185">Reference proteome</keyword>
<dbReference type="KEGG" id="tpi:TREPR_2389"/>
<proteinExistence type="predicted"/>
<name>F5YHJ0_TREPZ</name>
<dbReference type="OrthoDB" id="396512at2"/>
<dbReference type="EMBL" id="CP001843">
    <property type="protein sequence ID" value="AEF83914.1"/>
    <property type="molecule type" value="Genomic_DNA"/>
</dbReference>
<dbReference type="InterPro" id="IPR029044">
    <property type="entry name" value="Nucleotide-diphossugar_trans"/>
</dbReference>
<evidence type="ECO:0000259" key="1">
    <source>
        <dbReference type="Pfam" id="PF00535"/>
    </source>
</evidence>
<evidence type="ECO:0000313" key="2">
    <source>
        <dbReference type="EMBL" id="AEF83914.1"/>
    </source>
</evidence>
<keyword evidence="2" id="KW-0808">Transferase</keyword>
<dbReference type="GO" id="GO:0016758">
    <property type="term" value="F:hexosyltransferase activity"/>
    <property type="evidence" value="ECO:0007669"/>
    <property type="project" value="UniProtKB-ARBA"/>
</dbReference>
<dbReference type="PANTHER" id="PTHR22916:SF3">
    <property type="entry name" value="UDP-GLCNAC:BETAGAL BETA-1,3-N-ACETYLGLUCOSAMINYLTRANSFERASE-LIKE PROTEIN 1"/>
    <property type="match status" value="1"/>
</dbReference>
<accession>F5YHJ0</accession>
<protein>
    <submittedName>
        <fullName evidence="2">Glycosyltransferase, family 2</fullName>
    </submittedName>
</protein>
<evidence type="ECO:0000313" key="3">
    <source>
        <dbReference type="Proteomes" id="UP000009223"/>
    </source>
</evidence>
<dbReference type="PANTHER" id="PTHR22916">
    <property type="entry name" value="GLYCOSYLTRANSFERASE"/>
    <property type="match status" value="1"/>
</dbReference>
<sequence>MAIICTVVTPCYNAEKYIYTTIGSVLNQTAFLSGRAELDYIIVDGNSTDSTINVIQETVNSHRLGKYVKIISEHDNGMYDALVKGMKIAKGNIFSYINADDFYNQTAFDIVIEIMKNNDVKWLTGWQIGYNEAGQIISLINPFYYRKNFIKQGLYGPVLPVIQQESTFWRAELNQNINFEILSKFKLAGDYYLWTEFAKHFQLYIVETYLGGFRHRKENLGKSGDYRSEQLDTVIGKLSFYDKITLFFDRIFWKYNGKDGFVGKLKMRISQVVHFVFDQDQNRWVTLSGYPGKRTIERFLYKRKKR</sequence>
<gene>
    <name evidence="2" type="ordered locus">TREPR_2389</name>
</gene>
<dbReference type="AlphaFoldDB" id="F5YHJ0"/>
<organism evidence="2 3">
    <name type="scientific">Treponema primitia (strain ATCC BAA-887 / DSM 12427 / ZAS-2)</name>
    <dbReference type="NCBI Taxonomy" id="545694"/>
    <lineage>
        <taxon>Bacteria</taxon>
        <taxon>Pseudomonadati</taxon>
        <taxon>Spirochaetota</taxon>
        <taxon>Spirochaetia</taxon>
        <taxon>Spirochaetales</taxon>
        <taxon>Treponemataceae</taxon>
        <taxon>Treponema</taxon>
    </lineage>
</organism>
<dbReference type="HOGENOM" id="CLU_025996_21_0_12"/>
<dbReference type="RefSeq" id="WP_015707815.1">
    <property type="nucleotide sequence ID" value="NC_015578.1"/>
</dbReference>
<feature type="domain" description="Glycosyltransferase 2-like" evidence="1">
    <location>
        <begin position="6"/>
        <end position="153"/>
    </location>
</feature>
<dbReference type="eggNOG" id="COG1216">
    <property type="taxonomic scope" value="Bacteria"/>
</dbReference>
<dbReference type="SUPFAM" id="SSF53448">
    <property type="entry name" value="Nucleotide-diphospho-sugar transferases"/>
    <property type="match status" value="1"/>
</dbReference>
<dbReference type="InterPro" id="IPR001173">
    <property type="entry name" value="Glyco_trans_2-like"/>
</dbReference>
<dbReference type="Gene3D" id="3.90.550.10">
    <property type="entry name" value="Spore Coat Polysaccharide Biosynthesis Protein SpsA, Chain A"/>
    <property type="match status" value="1"/>
</dbReference>
<dbReference type="STRING" id="545694.TREPR_2389"/>
<reference evidence="3" key="1">
    <citation type="submission" date="2009-12" db="EMBL/GenBank/DDBJ databases">
        <title>Complete sequence of Treponema primitia strain ZAS-2.</title>
        <authorList>
            <person name="Tetu S.G."/>
            <person name="Matson E."/>
            <person name="Ren Q."/>
            <person name="Seshadri R."/>
            <person name="Elbourne L."/>
            <person name="Hassan K.A."/>
            <person name="Durkin A."/>
            <person name="Radune D."/>
            <person name="Mohamoud Y."/>
            <person name="Shay R."/>
            <person name="Jin S."/>
            <person name="Zhang X."/>
            <person name="Lucey K."/>
            <person name="Ballor N.R."/>
            <person name="Ottesen E."/>
            <person name="Rosenthal R."/>
            <person name="Allen A."/>
            <person name="Leadbetter J.R."/>
            <person name="Paulsen I.T."/>
        </authorList>
    </citation>
    <scope>NUCLEOTIDE SEQUENCE [LARGE SCALE GENOMIC DNA]</scope>
    <source>
        <strain evidence="3">ATCC BAA-887 / DSM 12427 / ZAS-2</strain>
    </source>
</reference>